<dbReference type="EMBL" id="JANPWB010000002">
    <property type="protein sequence ID" value="KAJ1209958.1"/>
    <property type="molecule type" value="Genomic_DNA"/>
</dbReference>
<accession>A0AAV7W7I7</accession>
<sequence>MWRLGGRVAPRSSSAPLRKQGGGPVNLTIWRITGAYPAFFLGPLSTNIHLGQGLAASSRAQGRLQHFAATIWEEQLVPGGAAPENTKRGSVAAGGSWWAAVSTPGRTISARRLHRGGVPAVDAPPQSPARQSVQAGSARRYGESRPPQARPALLKERELRLLRLTADREHQLSEHARGFRE</sequence>
<dbReference type="Proteomes" id="UP001066276">
    <property type="component" value="Chromosome 1_2"/>
</dbReference>
<feature type="region of interest" description="Disordered" evidence="1">
    <location>
        <begin position="117"/>
        <end position="154"/>
    </location>
</feature>
<evidence type="ECO:0000256" key="1">
    <source>
        <dbReference type="SAM" id="MobiDB-lite"/>
    </source>
</evidence>
<proteinExistence type="predicted"/>
<reference evidence="2" key="1">
    <citation type="journal article" date="2022" name="bioRxiv">
        <title>Sequencing and chromosome-scale assembly of the giantPleurodeles waltlgenome.</title>
        <authorList>
            <person name="Brown T."/>
            <person name="Elewa A."/>
            <person name="Iarovenko S."/>
            <person name="Subramanian E."/>
            <person name="Araus A.J."/>
            <person name="Petzold A."/>
            <person name="Susuki M."/>
            <person name="Suzuki K.-i.T."/>
            <person name="Hayashi T."/>
            <person name="Toyoda A."/>
            <person name="Oliveira C."/>
            <person name="Osipova E."/>
            <person name="Leigh N.D."/>
            <person name="Simon A."/>
            <person name="Yun M.H."/>
        </authorList>
    </citation>
    <scope>NUCLEOTIDE SEQUENCE</scope>
    <source>
        <strain evidence="2">20211129_DDA</strain>
        <tissue evidence="2">Liver</tissue>
    </source>
</reference>
<protein>
    <submittedName>
        <fullName evidence="2">Uncharacterized protein</fullName>
    </submittedName>
</protein>
<evidence type="ECO:0000313" key="2">
    <source>
        <dbReference type="EMBL" id="KAJ1209958.1"/>
    </source>
</evidence>
<gene>
    <name evidence="2" type="ORF">NDU88_005327</name>
</gene>
<dbReference type="AlphaFoldDB" id="A0AAV7W7I7"/>
<name>A0AAV7W7I7_PLEWA</name>
<evidence type="ECO:0000313" key="3">
    <source>
        <dbReference type="Proteomes" id="UP001066276"/>
    </source>
</evidence>
<comment type="caution">
    <text evidence="2">The sequence shown here is derived from an EMBL/GenBank/DDBJ whole genome shotgun (WGS) entry which is preliminary data.</text>
</comment>
<feature type="region of interest" description="Disordered" evidence="1">
    <location>
        <begin position="1"/>
        <end position="20"/>
    </location>
</feature>
<keyword evidence="3" id="KW-1185">Reference proteome</keyword>
<organism evidence="2 3">
    <name type="scientific">Pleurodeles waltl</name>
    <name type="common">Iberian ribbed newt</name>
    <dbReference type="NCBI Taxonomy" id="8319"/>
    <lineage>
        <taxon>Eukaryota</taxon>
        <taxon>Metazoa</taxon>
        <taxon>Chordata</taxon>
        <taxon>Craniata</taxon>
        <taxon>Vertebrata</taxon>
        <taxon>Euteleostomi</taxon>
        <taxon>Amphibia</taxon>
        <taxon>Batrachia</taxon>
        <taxon>Caudata</taxon>
        <taxon>Salamandroidea</taxon>
        <taxon>Salamandridae</taxon>
        <taxon>Pleurodelinae</taxon>
        <taxon>Pleurodeles</taxon>
    </lineage>
</organism>